<dbReference type="GeneID" id="100367816"/>
<dbReference type="RefSeq" id="XP_002733480.1">
    <property type="nucleotide sequence ID" value="XM_002733434.2"/>
</dbReference>
<dbReference type="Gene3D" id="2.10.25.10">
    <property type="entry name" value="Laminin"/>
    <property type="match status" value="3"/>
</dbReference>
<keyword evidence="4" id="KW-0732">Signal</keyword>
<gene>
    <name evidence="7" type="primary">LOC100367816</name>
</gene>
<evidence type="ECO:0000313" key="7">
    <source>
        <dbReference type="RefSeq" id="XP_002733480.1"/>
    </source>
</evidence>
<dbReference type="InterPro" id="IPR000742">
    <property type="entry name" value="EGF"/>
</dbReference>
<dbReference type="SUPFAM" id="SSF57184">
    <property type="entry name" value="Growth factor receptor domain"/>
    <property type="match status" value="1"/>
</dbReference>
<dbReference type="SMART" id="SM00179">
    <property type="entry name" value="EGF_CA"/>
    <property type="match status" value="2"/>
</dbReference>
<evidence type="ECO:0000259" key="5">
    <source>
        <dbReference type="PROSITE" id="PS01186"/>
    </source>
</evidence>
<reference evidence="7" key="1">
    <citation type="submission" date="2025-08" db="UniProtKB">
        <authorList>
            <consortium name="RefSeq"/>
        </authorList>
    </citation>
    <scope>IDENTIFICATION</scope>
    <source>
        <tissue evidence="7">Testes</tissue>
    </source>
</reference>
<dbReference type="SMART" id="SM00181">
    <property type="entry name" value="EGF"/>
    <property type="match status" value="3"/>
</dbReference>
<evidence type="ECO:0000256" key="3">
    <source>
        <dbReference type="ARBA" id="ARBA00023157"/>
    </source>
</evidence>
<dbReference type="InterPro" id="IPR009030">
    <property type="entry name" value="Growth_fac_rcpt_cys_sf"/>
</dbReference>
<evidence type="ECO:0000256" key="4">
    <source>
        <dbReference type="SAM" id="SignalP"/>
    </source>
</evidence>
<feature type="domain" description="EGF-like" evidence="5">
    <location>
        <begin position="129"/>
        <end position="143"/>
    </location>
</feature>
<dbReference type="InterPro" id="IPR050751">
    <property type="entry name" value="ECM_structural_protein"/>
</dbReference>
<dbReference type="PROSITE" id="PS00010">
    <property type="entry name" value="ASX_HYDROXYL"/>
    <property type="match status" value="1"/>
</dbReference>
<dbReference type="InterPro" id="IPR001881">
    <property type="entry name" value="EGF-like_Ca-bd_dom"/>
</dbReference>
<keyword evidence="1" id="KW-0245">EGF-like domain</keyword>
<dbReference type="PROSITE" id="PS01186">
    <property type="entry name" value="EGF_2"/>
    <property type="match status" value="1"/>
</dbReference>
<dbReference type="Proteomes" id="UP000694865">
    <property type="component" value="Unplaced"/>
</dbReference>
<keyword evidence="6" id="KW-1185">Reference proteome</keyword>
<dbReference type="InterPro" id="IPR018097">
    <property type="entry name" value="EGF_Ca-bd_CS"/>
</dbReference>
<organism evidence="6 7">
    <name type="scientific">Saccoglossus kowalevskii</name>
    <name type="common">Acorn worm</name>
    <dbReference type="NCBI Taxonomy" id="10224"/>
    <lineage>
        <taxon>Eukaryota</taxon>
        <taxon>Metazoa</taxon>
        <taxon>Hemichordata</taxon>
        <taxon>Enteropneusta</taxon>
        <taxon>Harrimaniidae</taxon>
        <taxon>Saccoglossus</taxon>
    </lineage>
</organism>
<proteinExistence type="predicted"/>
<sequence>MTLVWILSTLLAMHVSVSHGENCPIINSCDSNYGVCAFENGQEICSCLDGFVLDDDYVTCIDVDECELGTHGCEQGCTNTIGGADCYCFEGYEILNPRLSHLCKDINECDTDNGGCDHTCTNEEGSFVCSCDDGYDLFDGWACAESCDK</sequence>
<evidence type="ECO:0000256" key="1">
    <source>
        <dbReference type="ARBA" id="ARBA00022536"/>
    </source>
</evidence>
<keyword evidence="2" id="KW-0677">Repeat</keyword>
<evidence type="ECO:0000313" key="6">
    <source>
        <dbReference type="Proteomes" id="UP000694865"/>
    </source>
</evidence>
<dbReference type="PROSITE" id="PS01187">
    <property type="entry name" value="EGF_CA"/>
    <property type="match status" value="1"/>
</dbReference>
<dbReference type="Pfam" id="PF14670">
    <property type="entry name" value="FXa_inhibition"/>
    <property type="match status" value="1"/>
</dbReference>
<dbReference type="InterPro" id="IPR049883">
    <property type="entry name" value="NOTCH1_EGF-like"/>
</dbReference>
<protein>
    <submittedName>
        <fullName evidence="7">Multiple epidermal growth factor-like domains protein 6-like isoform X1</fullName>
    </submittedName>
</protein>
<name>A0ABM0GMY8_SACKO</name>
<dbReference type="InterPro" id="IPR000152">
    <property type="entry name" value="EGF-type_Asp/Asn_hydroxyl_site"/>
</dbReference>
<dbReference type="PANTHER" id="PTHR24034:SF205">
    <property type="entry name" value="NIDOGEN"/>
    <property type="match status" value="1"/>
</dbReference>
<feature type="chain" id="PRO_5047118290" evidence="4">
    <location>
        <begin position="21"/>
        <end position="149"/>
    </location>
</feature>
<keyword evidence="3" id="KW-1015">Disulfide bond</keyword>
<accession>A0ABM0GMY8</accession>
<dbReference type="PANTHER" id="PTHR24034">
    <property type="entry name" value="EGF-LIKE DOMAIN-CONTAINING PROTEIN"/>
    <property type="match status" value="1"/>
</dbReference>
<feature type="signal peptide" evidence="4">
    <location>
        <begin position="1"/>
        <end position="20"/>
    </location>
</feature>
<dbReference type="Pfam" id="PF07645">
    <property type="entry name" value="EGF_CA"/>
    <property type="match status" value="1"/>
</dbReference>
<evidence type="ECO:0000256" key="2">
    <source>
        <dbReference type="ARBA" id="ARBA00022737"/>
    </source>
</evidence>